<protein>
    <submittedName>
        <fullName evidence="1">Uncharacterized protein</fullName>
    </submittedName>
</protein>
<reference evidence="2" key="1">
    <citation type="journal article" date="2019" name="Int. J. Syst. Evol. Microbiol.">
        <title>The Global Catalogue of Microorganisms (GCM) 10K type strain sequencing project: providing services to taxonomists for standard genome sequencing and annotation.</title>
        <authorList>
            <consortium name="The Broad Institute Genomics Platform"/>
            <consortium name="The Broad Institute Genome Sequencing Center for Infectious Disease"/>
            <person name="Wu L."/>
            <person name="Ma J."/>
        </authorList>
    </citation>
    <scope>NUCLEOTIDE SEQUENCE [LARGE SCALE GENOMIC DNA]</scope>
    <source>
        <strain evidence="2">JCM 17027</strain>
    </source>
</reference>
<accession>A0ABP7PEA4</accession>
<dbReference type="EMBL" id="BAABCQ010000020">
    <property type="protein sequence ID" value="GAA3964242.1"/>
    <property type="molecule type" value="Genomic_DNA"/>
</dbReference>
<proteinExistence type="predicted"/>
<comment type="caution">
    <text evidence="1">The sequence shown here is derived from an EMBL/GenBank/DDBJ whole genome shotgun (WGS) entry which is preliminary data.</text>
</comment>
<gene>
    <name evidence="1" type="ORF">GCM10022384_15240</name>
</gene>
<name>A0ABP7PEA4_9ACTN</name>
<sequence>MLVGFCEAAALHPAVRPAVAVGFDQLAELLGLDLALVAAEVLGLPAAVLPTLHLERARARLLRALNDACHGGKIRPESGAGEGLVFPNVPKARNAIKGWPVLRGQPLIIQGE</sequence>
<organism evidence="1 2">
    <name type="scientific">Streptomyces marokkonensis</name>
    <dbReference type="NCBI Taxonomy" id="324855"/>
    <lineage>
        <taxon>Bacteria</taxon>
        <taxon>Bacillati</taxon>
        <taxon>Actinomycetota</taxon>
        <taxon>Actinomycetes</taxon>
        <taxon>Kitasatosporales</taxon>
        <taxon>Streptomycetaceae</taxon>
        <taxon>Streptomyces</taxon>
    </lineage>
</organism>
<evidence type="ECO:0000313" key="1">
    <source>
        <dbReference type="EMBL" id="GAA3964242.1"/>
    </source>
</evidence>
<dbReference type="Proteomes" id="UP001500034">
    <property type="component" value="Unassembled WGS sequence"/>
</dbReference>
<keyword evidence="2" id="KW-1185">Reference proteome</keyword>
<evidence type="ECO:0000313" key="2">
    <source>
        <dbReference type="Proteomes" id="UP001500034"/>
    </source>
</evidence>